<name>A0ABV5ZLA9_9BACT</name>
<dbReference type="Pfam" id="PF08800">
    <property type="entry name" value="BT4734-like_N"/>
    <property type="match status" value="1"/>
</dbReference>
<comment type="caution">
    <text evidence="2">The sequence shown here is derived from an EMBL/GenBank/DDBJ whole genome shotgun (WGS) entry which is preliminary data.</text>
</comment>
<protein>
    <submittedName>
        <fullName evidence="2">BT4734/BF3469 family protein</fullName>
    </submittedName>
</protein>
<dbReference type="PROSITE" id="PS51199">
    <property type="entry name" value="SF4_HELICASE"/>
    <property type="match status" value="1"/>
</dbReference>
<dbReference type="InterPro" id="IPR027417">
    <property type="entry name" value="P-loop_NTPase"/>
</dbReference>
<gene>
    <name evidence="2" type="ORF">ACFFK8_10315</name>
</gene>
<dbReference type="InterPro" id="IPR027032">
    <property type="entry name" value="Twinkle-like"/>
</dbReference>
<accession>A0ABV5ZLA9</accession>
<keyword evidence="3" id="KW-1185">Reference proteome</keyword>
<dbReference type="Gene3D" id="3.40.50.300">
    <property type="entry name" value="P-loop containing nucleotide triphosphate hydrolases"/>
    <property type="match status" value="1"/>
</dbReference>
<dbReference type="PANTHER" id="PTHR12873:SF0">
    <property type="entry name" value="TWINKLE MTDNA HELICASE"/>
    <property type="match status" value="1"/>
</dbReference>
<reference evidence="2 3" key="1">
    <citation type="submission" date="2024-09" db="EMBL/GenBank/DDBJ databases">
        <authorList>
            <person name="Sun Q."/>
            <person name="Mori K."/>
        </authorList>
    </citation>
    <scope>NUCLEOTIDE SEQUENCE [LARGE SCALE GENOMIC DNA]</scope>
    <source>
        <strain evidence="2 3">ATCC 51272</strain>
    </source>
</reference>
<dbReference type="RefSeq" id="WP_390183257.1">
    <property type="nucleotide sequence ID" value="NZ_JBHLZF010000002.1"/>
</dbReference>
<feature type="domain" description="SF4 helicase" evidence="1">
    <location>
        <begin position="20"/>
        <end position="256"/>
    </location>
</feature>
<evidence type="ECO:0000259" key="1">
    <source>
        <dbReference type="PROSITE" id="PS51199"/>
    </source>
</evidence>
<dbReference type="PANTHER" id="PTHR12873">
    <property type="entry name" value="T7-LIKE MITOCHONDRIAL DNA HELICASE"/>
    <property type="match status" value="1"/>
</dbReference>
<proteinExistence type="predicted"/>
<evidence type="ECO:0000313" key="3">
    <source>
        <dbReference type="Proteomes" id="UP001589688"/>
    </source>
</evidence>
<evidence type="ECO:0000313" key="2">
    <source>
        <dbReference type="EMBL" id="MFB9898172.1"/>
    </source>
</evidence>
<dbReference type="InterPro" id="IPR007694">
    <property type="entry name" value="DNA_helicase_DnaB-like_C"/>
</dbReference>
<dbReference type="SUPFAM" id="SSF52540">
    <property type="entry name" value="P-loop containing nucleoside triphosphate hydrolases"/>
    <property type="match status" value="1"/>
</dbReference>
<organism evidence="2 3">
    <name type="scientific">Hallella seregens ATCC 51272</name>
    <dbReference type="NCBI Taxonomy" id="1336250"/>
    <lineage>
        <taxon>Bacteria</taxon>
        <taxon>Pseudomonadati</taxon>
        <taxon>Bacteroidota</taxon>
        <taxon>Bacteroidia</taxon>
        <taxon>Bacteroidales</taxon>
        <taxon>Prevotellaceae</taxon>
        <taxon>Hallella</taxon>
    </lineage>
</organism>
<sequence>MKKINFFDEKELSGILEEYNANSHRGFECGLKGVDEIVRFDKQTMAVVTARPSDGKSTFLNYYSFLMARRNDWKTLFISFETPIGKQVADMAAYYGNVCEVAAFCKMIDTTQINGLEDVYETLRQAKMRFGIDMAVIDTFTNLQGFFDVDTYQIGKVLTNLSTLSKELDICLVITAHSKKMQKGEKIDAYSICGSANFFNLSDYIISLEIIDRDNYITQVETLKIRDNFQKGINCRTAVLRFDPLTKRYSDASKEANDYPFELMAQTQRKDSLKERRTDEIAKKILNGYKRCQEAASEAIQRVDDGILNTTVSVYRFDRPKENQHIGDIPLSEALNLGISHKKDIDTLRTIDREHNETEYKRAKGNLPCFTVGCVCGETTSRIKTYNNLVSIDIDNKDNPHLELSHLKKKVNNLPWVLYSAASVGGKGLFAIVKIGGNLQEYKEHYAALVEEFENVGINVDKRCSNPNRLRYISYDEEPYFNSSAIIYKNQKVIQTYNNAAAFNGTALTKQEKKELDLAIQDIAARHLQITQGHQDTMSLACCFASLFGEDGRNLLHICRKQREGYNEANTNKNYDSALLYVASGHNYTLGTFYKFYNKVRAN</sequence>
<dbReference type="InterPro" id="IPR014907">
    <property type="entry name" value="BT4734-like_N"/>
</dbReference>
<dbReference type="EMBL" id="JBHLZF010000002">
    <property type="protein sequence ID" value="MFB9898172.1"/>
    <property type="molecule type" value="Genomic_DNA"/>
</dbReference>
<dbReference type="Proteomes" id="UP001589688">
    <property type="component" value="Unassembled WGS sequence"/>
</dbReference>